<evidence type="ECO:0008006" key="3">
    <source>
        <dbReference type="Google" id="ProtNLM"/>
    </source>
</evidence>
<organism evidence="1 2">
    <name type="scientific">Guyanagaster necrorhizus</name>
    <dbReference type="NCBI Taxonomy" id="856835"/>
    <lineage>
        <taxon>Eukaryota</taxon>
        <taxon>Fungi</taxon>
        <taxon>Dikarya</taxon>
        <taxon>Basidiomycota</taxon>
        <taxon>Agaricomycotina</taxon>
        <taxon>Agaricomycetes</taxon>
        <taxon>Agaricomycetidae</taxon>
        <taxon>Agaricales</taxon>
        <taxon>Marasmiineae</taxon>
        <taxon>Physalacriaceae</taxon>
        <taxon>Guyanagaster</taxon>
    </lineage>
</organism>
<comment type="caution">
    <text evidence="1">The sequence shown here is derived from an EMBL/GenBank/DDBJ whole genome shotgun (WGS) entry which is preliminary data.</text>
</comment>
<dbReference type="OrthoDB" id="2921803at2759"/>
<dbReference type="RefSeq" id="XP_043044619.1">
    <property type="nucleotide sequence ID" value="XM_043176639.1"/>
</dbReference>
<dbReference type="AlphaFoldDB" id="A0A9P7W203"/>
<evidence type="ECO:0000313" key="2">
    <source>
        <dbReference type="Proteomes" id="UP000812287"/>
    </source>
</evidence>
<dbReference type="GeneID" id="66098926"/>
<protein>
    <recommendedName>
        <fullName evidence="3">F-box domain-containing protein</fullName>
    </recommendedName>
</protein>
<accession>A0A9P7W203</accession>
<sequence>MQCLPGEIINAIIDGCHADRHMLVSCSLVSKKWFASSRYHLFSTIELSSKDSKSFSELLESPLCTIIPFLNEISFHVQDDAPWILDLLSERFYFGTVTTLNVFCYGVDLKESIRNAISSRFLSITYLRVFAATLASRSLAPDVHFICSFPRLKNVLLYGHHQSGFHIDSALRLPPNIRALKLDLPSPALDGIMLWLLAHENLPTVSSLHIFRVKAEHCAALEQYTQACQNTLEDLMILLHKQSTEDEVNFDLRPNTSLNSIFLSASGPDAIQAAGAVLSSLSSPYLRDVILRVPYVHLRQEGWGGLDTMLASRTQPVACTVVTDDSRNYGPELRKRLPTLNASGSLRVVAQGRSKIAAQYLNEVYSRFKVSAELTSLSGVCNVKSSIALITTQRSFV</sequence>
<name>A0A9P7W203_9AGAR</name>
<proteinExistence type="predicted"/>
<dbReference type="Proteomes" id="UP000812287">
    <property type="component" value="Unassembled WGS sequence"/>
</dbReference>
<keyword evidence="2" id="KW-1185">Reference proteome</keyword>
<gene>
    <name evidence="1" type="ORF">BT62DRAFT_1000351</name>
</gene>
<dbReference type="EMBL" id="MU250525">
    <property type="protein sequence ID" value="KAG7451119.1"/>
    <property type="molecule type" value="Genomic_DNA"/>
</dbReference>
<reference evidence="1" key="1">
    <citation type="submission" date="2020-11" db="EMBL/GenBank/DDBJ databases">
        <title>Adaptations for nitrogen fixation in a non-lichenized fungal sporocarp promotes dispersal by wood-feeding termites.</title>
        <authorList>
            <consortium name="DOE Joint Genome Institute"/>
            <person name="Koch R.A."/>
            <person name="Yoon G."/>
            <person name="Arayal U."/>
            <person name="Lail K."/>
            <person name="Amirebrahimi M."/>
            <person name="Labutti K."/>
            <person name="Lipzen A."/>
            <person name="Riley R."/>
            <person name="Barry K."/>
            <person name="Henrissat B."/>
            <person name="Grigoriev I.V."/>
            <person name="Herr J.R."/>
            <person name="Aime M.C."/>
        </authorList>
    </citation>
    <scope>NUCLEOTIDE SEQUENCE</scope>
    <source>
        <strain evidence="1">MCA 3950</strain>
    </source>
</reference>
<evidence type="ECO:0000313" key="1">
    <source>
        <dbReference type="EMBL" id="KAG7451119.1"/>
    </source>
</evidence>